<evidence type="ECO:0000259" key="9">
    <source>
        <dbReference type="PROSITE" id="PS50928"/>
    </source>
</evidence>
<dbReference type="InterPro" id="IPR000515">
    <property type="entry name" value="MetI-like"/>
</dbReference>
<dbReference type="PANTHER" id="PTHR32243">
    <property type="entry name" value="MALTOSE TRANSPORT SYSTEM PERMEASE-RELATED"/>
    <property type="match status" value="1"/>
</dbReference>
<dbReference type="Gene3D" id="1.10.3720.10">
    <property type="entry name" value="MetI-like"/>
    <property type="match status" value="1"/>
</dbReference>
<feature type="transmembrane region" description="Helical" evidence="7">
    <location>
        <begin position="43"/>
        <end position="68"/>
    </location>
</feature>
<dbReference type="GO" id="GO:0055085">
    <property type="term" value="P:transmembrane transport"/>
    <property type="evidence" value="ECO:0007669"/>
    <property type="project" value="InterPro"/>
</dbReference>
<dbReference type="GO" id="GO:0005886">
    <property type="term" value="C:plasma membrane"/>
    <property type="evidence" value="ECO:0007669"/>
    <property type="project" value="UniProtKB-SubCell"/>
</dbReference>
<keyword evidence="5 7" id="KW-1133">Transmembrane helix</keyword>
<keyword evidence="6 7" id="KW-0472">Membrane</keyword>
<evidence type="ECO:0000256" key="8">
    <source>
        <dbReference type="SAM" id="MobiDB-lite"/>
    </source>
</evidence>
<dbReference type="AlphaFoldDB" id="A0AA97M4U8"/>
<dbReference type="InterPro" id="IPR035906">
    <property type="entry name" value="MetI-like_sf"/>
</dbReference>
<feature type="transmembrane region" description="Helical" evidence="7">
    <location>
        <begin position="273"/>
        <end position="295"/>
    </location>
</feature>
<keyword evidence="3" id="KW-1003">Cell membrane</keyword>
<comment type="subcellular location">
    <subcellularLocation>
        <location evidence="1 7">Cell membrane</location>
        <topology evidence="1 7">Multi-pass membrane protein</topology>
    </subcellularLocation>
</comment>
<evidence type="ECO:0000313" key="11">
    <source>
        <dbReference type="Proteomes" id="UP000265719"/>
    </source>
</evidence>
<dbReference type="PROSITE" id="PS50928">
    <property type="entry name" value="ABC_TM1"/>
    <property type="match status" value="1"/>
</dbReference>
<evidence type="ECO:0000256" key="4">
    <source>
        <dbReference type="ARBA" id="ARBA00022692"/>
    </source>
</evidence>
<dbReference type="InterPro" id="IPR050901">
    <property type="entry name" value="BP-dep_ABC_trans_perm"/>
</dbReference>
<comment type="similarity">
    <text evidence="7">Belongs to the binding-protein-dependent transport system permease family.</text>
</comment>
<dbReference type="KEGG" id="thao:NI17_003560"/>
<evidence type="ECO:0000256" key="1">
    <source>
        <dbReference type="ARBA" id="ARBA00004651"/>
    </source>
</evidence>
<feature type="transmembrane region" description="Helical" evidence="7">
    <location>
        <begin position="142"/>
        <end position="161"/>
    </location>
</feature>
<name>A0AA97M4U8_9ACTN</name>
<evidence type="ECO:0000313" key="10">
    <source>
        <dbReference type="EMBL" id="UOE20327.1"/>
    </source>
</evidence>
<reference evidence="10" key="1">
    <citation type="submission" date="2020-10" db="EMBL/GenBank/DDBJ databases">
        <title>De novo genome project of the cellulose decomposer Thermobifida halotolerans type strain.</title>
        <authorList>
            <person name="Nagy I."/>
            <person name="Horvath B."/>
            <person name="Kukolya J."/>
            <person name="Nagy I."/>
            <person name="Orsini M."/>
        </authorList>
    </citation>
    <scope>NUCLEOTIDE SEQUENCE</scope>
    <source>
        <strain evidence="10">DSM 44931</strain>
    </source>
</reference>
<feature type="transmembrane region" description="Helical" evidence="7">
    <location>
        <begin position="221"/>
        <end position="242"/>
    </location>
</feature>
<evidence type="ECO:0000256" key="5">
    <source>
        <dbReference type="ARBA" id="ARBA00022989"/>
    </source>
</evidence>
<accession>A0AA97M4U8</accession>
<protein>
    <submittedName>
        <fullName evidence="10">Carbohydrate ABC transporter permease</fullName>
    </submittedName>
</protein>
<keyword evidence="4 7" id="KW-0812">Transmembrane</keyword>
<dbReference type="EMBL" id="CP063196">
    <property type="protein sequence ID" value="UOE20327.1"/>
    <property type="molecule type" value="Genomic_DNA"/>
</dbReference>
<proteinExistence type="inferred from homology"/>
<dbReference type="Proteomes" id="UP000265719">
    <property type="component" value="Chromosome"/>
</dbReference>
<feature type="region of interest" description="Disordered" evidence="8">
    <location>
        <begin position="1"/>
        <end position="28"/>
    </location>
</feature>
<dbReference type="CDD" id="cd06261">
    <property type="entry name" value="TM_PBP2"/>
    <property type="match status" value="1"/>
</dbReference>
<evidence type="ECO:0000256" key="2">
    <source>
        <dbReference type="ARBA" id="ARBA00022448"/>
    </source>
</evidence>
<feature type="domain" description="ABC transmembrane type-1" evidence="9">
    <location>
        <begin position="105"/>
        <end position="295"/>
    </location>
</feature>
<dbReference type="PANTHER" id="PTHR32243:SF52">
    <property type="entry name" value="ABC TRANSPORTER PERMEASE PROTEIN"/>
    <property type="match status" value="1"/>
</dbReference>
<feature type="transmembrane region" description="Helical" evidence="7">
    <location>
        <begin position="173"/>
        <end position="192"/>
    </location>
</feature>
<dbReference type="RefSeq" id="WP_084012489.1">
    <property type="nucleotide sequence ID" value="NZ_CP063196.1"/>
</dbReference>
<keyword evidence="11" id="KW-1185">Reference proteome</keyword>
<dbReference type="Pfam" id="PF00528">
    <property type="entry name" value="BPD_transp_1"/>
    <property type="match status" value="1"/>
</dbReference>
<evidence type="ECO:0000256" key="6">
    <source>
        <dbReference type="ARBA" id="ARBA00023136"/>
    </source>
</evidence>
<evidence type="ECO:0000256" key="3">
    <source>
        <dbReference type="ARBA" id="ARBA00022475"/>
    </source>
</evidence>
<feature type="transmembrane region" description="Helical" evidence="7">
    <location>
        <begin position="109"/>
        <end position="130"/>
    </location>
</feature>
<dbReference type="SUPFAM" id="SSF161098">
    <property type="entry name" value="MetI-like"/>
    <property type="match status" value="1"/>
</dbReference>
<keyword evidence="2 7" id="KW-0813">Transport</keyword>
<organism evidence="10 11">
    <name type="scientific">Thermobifida halotolerans</name>
    <dbReference type="NCBI Taxonomy" id="483545"/>
    <lineage>
        <taxon>Bacteria</taxon>
        <taxon>Bacillati</taxon>
        <taxon>Actinomycetota</taxon>
        <taxon>Actinomycetes</taxon>
        <taxon>Streptosporangiales</taxon>
        <taxon>Nocardiopsidaceae</taxon>
        <taxon>Thermobifida</taxon>
    </lineage>
</organism>
<evidence type="ECO:0000256" key="7">
    <source>
        <dbReference type="RuleBase" id="RU363032"/>
    </source>
</evidence>
<sequence>MTKLLPASSSHEAPTSGDEATRVPTADTAARHRGRWPLLWSRLGRAGIGLLGWTIAFVLFFPVLWMFLSGLKQEAQASTDPPTFLFTPTLDQFEAIFDRDFAPYLLNSLMASVGSTFLVIVLATPAAYALSLAPVPKWRDSLFFFISTRMMPMVAIILPLYVIANDIGVLDNITMLSLVYTVMNLPIAVWMIRSFLLELPKGVLEAAKVDGATFGVELRRIILPMIAPGLAATALICFIFAWNEFFFAVSLTSTRAATVPVFLTGFVTSEGLFLARLSAAATMAALPVILAGWIAQKWLVRGLTLGAVK</sequence>
<gene>
    <name evidence="10" type="ORF">NI17_003560</name>
</gene>